<accession>A0A848MNI9</accession>
<evidence type="ECO:0000259" key="1">
    <source>
        <dbReference type="Pfam" id="PF09012"/>
    </source>
</evidence>
<keyword evidence="3" id="KW-1185">Reference proteome</keyword>
<dbReference type="EMBL" id="JAADJU010000008">
    <property type="protein sequence ID" value="NMP28442.1"/>
    <property type="molecule type" value="Genomic_DNA"/>
</dbReference>
<evidence type="ECO:0000313" key="3">
    <source>
        <dbReference type="Proteomes" id="UP000585363"/>
    </source>
</evidence>
<comment type="caution">
    <text evidence="2">The sequence shown here is derived from an EMBL/GenBank/DDBJ whole genome shotgun (WGS) entry which is preliminary data.</text>
</comment>
<feature type="domain" description="Transcriptional regulator HTH-type FeoC" evidence="1">
    <location>
        <begin position="6"/>
        <end position="69"/>
    </location>
</feature>
<dbReference type="Pfam" id="PF09012">
    <property type="entry name" value="FeoC"/>
    <property type="match status" value="1"/>
</dbReference>
<evidence type="ECO:0000313" key="2">
    <source>
        <dbReference type="EMBL" id="NMP28442.1"/>
    </source>
</evidence>
<name>A0A848MNI9_9GAMM</name>
<dbReference type="RefSeq" id="WP_169404138.1">
    <property type="nucleotide sequence ID" value="NZ_JAADJU010000008.1"/>
</dbReference>
<dbReference type="SUPFAM" id="SSF46785">
    <property type="entry name" value="Winged helix' DNA-binding domain"/>
    <property type="match status" value="1"/>
</dbReference>
<sequence length="85" mass="9478">MANPCSLTDVRDQLAFAGVSNARELSHKLQASEPLVQAMLERLVLMQKAEQVQQPVTLSGQCKTCLQGKKCQSVPYYRLRDQSNV</sequence>
<gene>
    <name evidence="2" type="ORF">GW590_16390</name>
</gene>
<reference evidence="2 3" key="2">
    <citation type="submission" date="2020-06" db="EMBL/GenBank/DDBJ databases">
        <title>Polyphasic characterization of a Rahnella strain isolated from tree sap.</title>
        <authorList>
            <person name="Kim I.S."/>
        </authorList>
    </citation>
    <scope>NUCLEOTIDE SEQUENCE [LARGE SCALE GENOMIC DNA]</scope>
    <source>
        <strain evidence="2 3">SAP-1</strain>
    </source>
</reference>
<proteinExistence type="predicted"/>
<dbReference type="InterPro" id="IPR036390">
    <property type="entry name" value="WH_DNA-bd_sf"/>
</dbReference>
<dbReference type="InterPro" id="IPR015102">
    <property type="entry name" value="Tscrpt_reg_HTH_FeoC"/>
</dbReference>
<dbReference type="Gene3D" id="1.10.10.10">
    <property type="entry name" value="Winged helix-like DNA-binding domain superfamily/Winged helix DNA-binding domain"/>
    <property type="match status" value="1"/>
</dbReference>
<dbReference type="Proteomes" id="UP000585363">
    <property type="component" value="Unassembled WGS sequence"/>
</dbReference>
<dbReference type="AlphaFoldDB" id="A0A848MNI9"/>
<reference evidence="2 3" key="1">
    <citation type="submission" date="2020-01" db="EMBL/GenBank/DDBJ databases">
        <authorList>
            <person name="Lee S.D."/>
        </authorList>
    </citation>
    <scope>NUCLEOTIDE SEQUENCE [LARGE SCALE GENOMIC DNA]</scope>
    <source>
        <strain evidence="2 3">SAP-1</strain>
    </source>
</reference>
<dbReference type="InterPro" id="IPR036388">
    <property type="entry name" value="WH-like_DNA-bd_sf"/>
</dbReference>
<protein>
    <submittedName>
        <fullName evidence="2">Ferrous iron transporter C</fullName>
    </submittedName>
</protein>
<organism evidence="2 3">
    <name type="scientific">Rouxiella aceris</name>
    <dbReference type="NCBI Taxonomy" id="2703884"/>
    <lineage>
        <taxon>Bacteria</taxon>
        <taxon>Pseudomonadati</taxon>
        <taxon>Pseudomonadota</taxon>
        <taxon>Gammaproteobacteria</taxon>
        <taxon>Enterobacterales</taxon>
        <taxon>Yersiniaceae</taxon>
        <taxon>Rouxiella</taxon>
    </lineage>
</organism>